<dbReference type="Proteomes" id="UP000477722">
    <property type="component" value="Unassembled WGS sequence"/>
</dbReference>
<proteinExistence type="predicted"/>
<dbReference type="RefSeq" id="WP_165296808.1">
    <property type="nucleotide sequence ID" value="NZ_JAAKZZ010000009.1"/>
</dbReference>
<sequence>MISVSLHAERHRVLLSVDDIAELVVDALAAEYAADPRGTADALDELARRRRTWASLSGLAEAQDLPEHTINSAAASHDHFRAALVSALSWPMDFSLSEPDARRLAADLTYYASLTTTARVRKGAAE</sequence>
<reference evidence="1 2" key="1">
    <citation type="submission" date="2020-02" db="EMBL/GenBank/DDBJ databases">
        <title>Whole-genome analyses of novel actinobacteria.</title>
        <authorList>
            <person name="Sahin N."/>
            <person name="Tatar D."/>
        </authorList>
    </citation>
    <scope>NUCLEOTIDE SEQUENCE [LARGE SCALE GENOMIC DNA]</scope>
    <source>
        <strain evidence="1 2">SB3404</strain>
    </source>
</reference>
<organism evidence="1 2">
    <name type="scientific">Streptomyces boncukensis</name>
    <dbReference type="NCBI Taxonomy" id="2711219"/>
    <lineage>
        <taxon>Bacteria</taxon>
        <taxon>Bacillati</taxon>
        <taxon>Actinomycetota</taxon>
        <taxon>Actinomycetes</taxon>
        <taxon>Kitasatosporales</taxon>
        <taxon>Streptomycetaceae</taxon>
        <taxon>Streptomyces</taxon>
    </lineage>
</organism>
<dbReference type="AlphaFoldDB" id="A0A6G4WRG3"/>
<evidence type="ECO:0000313" key="1">
    <source>
        <dbReference type="EMBL" id="NGO67144.1"/>
    </source>
</evidence>
<accession>A0A6G4WRG3</accession>
<protein>
    <submittedName>
        <fullName evidence="1">Uncharacterized protein</fullName>
    </submittedName>
</protein>
<gene>
    <name evidence="1" type="ORF">G5C65_01950</name>
</gene>
<name>A0A6G4WRG3_9ACTN</name>
<comment type="caution">
    <text evidence="1">The sequence shown here is derived from an EMBL/GenBank/DDBJ whole genome shotgun (WGS) entry which is preliminary data.</text>
</comment>
<evidence type="ECO:0000313" key="2">
    <source>
        <dbReference type="Proteomes" id="UP000477722"/>
    </source>
</evidence>
<dbReference type="EMBL" id="JAAKZZ010000009">
    <property type="protein sequence ID" value="NGO67144.1"/>
    <property type="molecule type" value="Genomic_DNA"/>
</dbReference>
<keyword evidence="2" id="KW-1185">Reference proteome</keyword>